<gene>
    <name evidence="1" type="ORF">RPMA_09635</name>
</gene>
<dbReference type="EMBL" id="CP036498">
    <property type="protein sequence ID" value="QUS39065.1"/>
    <property type="molecule type" value="Genomic_DNA"/>
</dbReference>
<dbReference type="InterPro" id="IPR021791">
    <property type="entry name" value="Phage_TAC_11"/>
</dbReference>
<dbReference type="Pfam" id="PF11836">
    <property type="entry name" value="Phage_TAC_11"/>
    <property type="match status" value="1"/>
</dbReference>
<dbReference type="Proteomes" id="UP000682843">
    <property type="component" value="Chromosome"/>
</dbReference>
<accession>A0ABX8AB92</accession>
<evidence type="ECO:0000313" key="2">
    <source>
        <dbReference type="Proteomes" id="UP000682843"/>
    </source>
</evidence>
<reference evidence="1 2" key="1">
    <citation type="submission" date="2019-02" db="EMBL/GenBank/DDBJ databases">
        <title>Emended description of the genus Rhodopseudomonas and description of Rhodopseudomonas albus sp. nov., a non-phototrophic, heavy-metal-tolerant bacterium isolated from garden soil.</title>
        <authorList>
            <person name="Bao Z."/>
            <person name="Cao W.W."/>
            <person name="Sato Y."/>
            <person name="Nishizawa T."/>
            <person name="Zhao J."/>
            <person name="Guo Y."/>
            <person name="Ohta H."/>
        </authorList>
    </citation>
    <scope>NUCLEOTIDE SEQUENCE [LARGE SCALE GENOMIC DNA]</scope>
    <source>
        <strain evidence="1 2">SK50-23</strain>
    </source>
</reference>
<proteinExistence type="predicted"/>
<evidence type="ECO:0000313" key="1">
    <source>
        <dbReference type="EMBL" id="QUS39065.1"/>
    </source>
</evidence>
<name>A0ABX8AB92_9BRAD</name>
<evidence type="ECO:0008006" key="3">
    <source>
        <dbReference type="Google" id="ProtNLM"/>
    </source>
</evidence>
<keyword evidence="2" id="KW-1185">Reference proteome</keyword>
<organism evidence="1 2">
    <name type="scientific">Tardiphaga alba</name>
    <dbReference type="NCBI Taxonomy" id="340268"/>
    <lineage>
        <taxon>Bacteria</taxon>
        <taxon>Pseudomonadati</taxon>
        <taxon>Pseudomonadota</taxon>
        <taxon>Alphaproteobacteria</taxon>
        <taxon>Hyphomicrobiales</taxon>
        <taxon>Nitrobacteraceae</taxon>
        <taxon>Tardiphaga</taxon>
    </lineage>
</organism>
<sequence length="112" mass="12189">MSKCAIEITWTGGTHVFDLASPRVRWMLRQQPFPGQYGDTPTACLRRFDERVYSPNDVEQIIRIGLIGGGESPESADAIIATHITGQPMATNAMLANAVLVRLFVGDEVDGA</sequence>
<protein>
    <recommendedName>
        <fullName evidence="3">Gene transfer agent family protein</fullName>
    </recommendedName>
</protein>